<evidence type="ECO:0000256" key="13">
    <source>
        <dbReference type="ARBA" id="ARBA00023125"/>
    </source>
</evidence>
<evidence type="ECO:0000256" key="18">
    <source>
        <dbReference type="SAM" id="Phobius"/>
    </source>
</evidence>
<evidence type="ECO:0000259" key="19">
    <source>
        <dbReference type="Pfam" id="PF00125"/>
    </source>
</evidence>
<evidence type="ECO:0000256" key="11">
    <source>
        <dbReference type="ARBA" id="ARBA00022989"/>
    </source>
</evidence>
<keyword evidence="10" id="KW-0256">Endoplasmic reticulum</keyword>
<evidence type="ECO:0000256" key="1">
    <source>
        <dbReference type="ARBA" id="ARBA00004123"/>
    </source>
</evidence>
<dbReference type="GO" id="GO:0030527">
    <property type="term" value="F:structural constituent of chromatin"/>
    <property type="evidence" value="ECO:0007669"/>
    <property type="project" value="InterPro"/>
</dbReference>
<accession>A0A8H5LGM5</accession>
<evidence type="ECO:0000259" key="20">
    <source>
        <dbReference type="Pfam" id="PF16211"/>
    </source>
</evidence>
<dbReference type="InterPro" id="IPR002119">
    <property type="entry name" value="Histone_H2A"/>
</dbReference>
<dbReference type="InterPro" id="IPR032454">
    <property type="entry name" value="Histone_H2A_C"/>
</dbReference>
<dbReference type="GO" id="GO:0046982">
    <property type="term" value="F:protein heterodimerization activity"/>
    <property type="evidence" value="ECO:0007669"/>
    <property type="project" value="InterPro"/>
</dbReference>
<dbReference type="InterPro" id="IPR007125">
    <property type="entry name" value="H2A/H2B/H3"/>
</dbReference>
<evidence type="ECO:0000313" key="22">
    <source>
        <dbReference type="Proteomes" id="UP000559027"/>
    </source>
</evidence>
<proteinExistence type="inferred from homology"/>
<feature type="domain" description="Histone H2A C-terminal" evidence="20">
    <location>
        <begin position="102"/>
        <end position="136"/>
    </location>
</feature>
<keyword evidence="12" id="KW-0007">Acetylation</keyword>
<evidence type="ECO:0000256" key="16">
    <source>
        <dbReference type="ARBA" id="ARBA00023269"/>
    </source>
</evidence>
<dbReference type="CDD" id="cd00074">
    <property type="entry name" value="HFD_H2A"/>
    <property type="match status" value="1"/>
</dbReference>
<feature type="transmembrane region" description="Helical" evidence="18">
    <location>
        <begin position="221"/>
        <end position="239"/>
    </location>
</feature>
<dbReference type="Pfam" id="PF16211">
    <property type="entry name" value="Histone_H2A_C"/>
    <property type="match status" value="1"/>
</dbReference>
<dbReference type="InterPro" id="IPR009582">
    <property type="entry name" value="Spc2/SPCS2"/>
</dbReference>
<dbReference type="Pfam" id="PF00125">
    <property type="entry name" value="Histone"/>
    <property type="match status" value="1"/>
</dbReference>
<evidence type="ECO:0000256" key="5">
    <source>
        <dbReference type="ARBA" id="ARBA00010691"/>
    </source>
</evidence>
<evidence type="ECO:0000256" key="10">
    <source>
        <dbReference type="ARBA" id="ARBA00022824"/>
    </source>
</evidence>
<evidence type="ECO:0000256" key="4">
    <source>
        <dbReference type="ARBA" id="ARBA00007324"/>
    </source>
</evidence>
<feature type="compositionally biased region" description="Low complexity" evidence="17">
    <location>
        <begin position="1"/>
        <end position="24"/>
    </location>
</feature>
<evidence type="ECO:0000256" key="14">
    <source>
        <dbReference type="ARBA" id="ARBA00023136"/>
    </source>
</evidence>
<name>A0A8H5LGM5_9AGAR</name>
<dbReference type="InterPro" id="IPR032458">
    <property type="entry name" value="Histone_H2A_CS"/>
</dbReference>
<keyword evidence="14 18" id="KW-0472">Membrane</keyword>
<dbReference type="OrthoDB" id="29558at2759"/>
<dbReference type="GO" id="GO:0005787">
    <property type="term" value="C:signal peptidase complex"/>
    <property type="evidence" value="ECO:0007669"/>
    <property type="project" value="InterPro"/>
</dbReference>
<dbReference type="EMBL" id="JAACJO010000006">
    <property type="protein sequence ID" value="KAF5356811.1"/>
    <property type="molecule type" value="Genomic_DNA"/>
</dbReference>
<keyword evidence="16" id="KW-0544">Nucleosome core</keyword>
<dbReference type="GO" id="GO:0005634">
    <property type="term" value="C:nucleus"/>
    <property type="evidence" value="ECO:0007669"/>
    <property type="project" value="UniProtKB-SubCell"/>
</dbReference>
<evidence type="ECO:0000256" key="6">
    <source>
        <dbReference type="ARBA" id="ARBA00017057"/>
    </source>
</evidence>
<comment type="similarity">
    <text evidence="4">Belongs to the SPCS2 family.</text>
</comment>
<feature type="compositionally biased region" description="Polar residues" evidence="17">
    <location>
        <begin position="152"/>
        <end position="161"/>
    </location>
</feature>
<dbReference type="Gene3D" id="1.10.20.10">
    <property type="entry name" value="Histone, subunit A"/>
    <property type="match status" value="1"/>
</dbReference>
<evidence type="ECO:0000256" key="3">
    <source>
        <dbReference type="ARBA" id="ARBA00004477"/>
    </source>
</evidence>
<dbReference type="SMART" id="SM00414">
    <property type="entry name" value="H2A"/>
    <property type="match status" value="1"/>
</dbReference>
<evidence type="ECO:0000313" key="21">
    <source>
        <dbReference type="EMBL" id="KAF5356811.1"/>
    </source>
</evidence>
<keyword evidence="15" id="KW-0539">Nucleus</keyword>
<keyword evidence="7" id="KW-0158">Chromosome</keyword>
<keyword evidence="13" id="KW-0238">DNA-binding</keyword>
<dbReference type="PROSITE" id="PS00046">
    <property type="entry name" value="HISTONE_H2A"/>
    <property type="match status" value="1"/>
</dbReference>
<dbReference type="GO" id="GO:0000786">
    <property type="term" value="C:nucleosome"/>
    <property type="evidence" value="ECO:0007669"/>
    <property type="project" value="UniProtKB-KW"/>
</dbReference>
<dbReference type="InterPro" id="IPR009072">
    <property type="entry name" value="Histone-fold"/>
</dbReference>
<reference evidence="21 22" key="1">
    <citation type="journal article" date="2020" name="ISME J.">
        <title>Uncovering the hidden diversity of litter-decomposition mechanisms in mushroom-forming fungi.</title>
        <authorList>
            <person name="Floudas D."/>
            <person name="Bentzer J."/>
            <person name="Ahren D."/>
            <person name="Johansson T."/>
            <person name="Persson P."/>
            <person name="Tunlid A."/>
        </authorList>
    </citation>
    <scope>NUCLEOTIDE SEQUENCE [LARGE SCALE GENOMIC DNA]</scope>
    <source>
        <strain evidence="21 22">CBS 146.42</strain>
    </source>
</reference>
<keyword evidence="9 18" id="KW-0812">Transmembrane</keyword>
<dbReference type="FunFam" id="1.10.20.10:FF:000008">
    <property type="entry name" value="Histone H2A"/>
    <property type="match status" value="1"/>
</dbReference>
<feature type="region of interest" description="Disordered" evidence="17">
    <location>
        <begin position="1"/>
        <end position="32"/>
    </location>
</feature>
<sequence length="412" mass="44444">MPLIMSGKGKAGKSSGGKASSDSKAQSRSAKAGLQFPVGRVHRLLKKGNYAQRVGAGAPVYLAAVLEYLAAEILELAGNAARDNKKQRIVPRHLQLAIRNDEELHKLLGNVVISQGGVVPHIAPELLPSKSSKGKKDEGVNDTRIMAKDANNHSNAAQRATSEPPDRPTGPLSVPVSSVDRDVVKVNNANVTELKNACDDAVKRYLARPELFKQIHLHTDVRLGLGWLSVFVAGGTALYGYKIDFEKSKPVVWVGVIFSTFGVGMRGGVKLAEMGMSNLHKFVRYNDALLALAYANLKYNPDGSGWRVYYVAPGVLPSIITERINISSKTQPARKIKPSAANKNTTSTPPAYTLSISYVRSTNAGKSLLAKGKTKVEKGYTAFFDEQGTMEQEAFEKWVGEAVESAMDGKNA</sequence>
<dbReference type="AlphaFoldDB" id="A0A8H5LGM5"/>
<comment type="caution">
    <text evidence="21">The sequence shown here is derived from an EMBL/GenBank/DDBJ whole genome shotgun (WGS) entry which is preliminary data.</text>
</comment>
<comment type="similarity">
    <text evidence="5">Belongs to the histone H2A family.</text>
</comment>
<keyword evidence="11 18" id="KW-1133">Transmembrane helix</keyword>
<evidence type="ECO:0000256" key="7">
    <source>
        <dbReference type="ARBA" id="ARBA00022454"/>
    </source>
</evidence>
<feature type="transmembrane region" description="Helical" evidence="18">
    <location>
        <begin position="251"/>
        <end position="269"/>
    </location>
</feature>
<keyword evidence="8" id="KW-0488">Methylation</keyword>
<feature type="region of interest" description="Disordered" evidence="17">
    <location>
        <begin position="148"/>
        <end position="175"/>
    </location>
</feature>
<evidence type="ECO:0000256" key="15">
    <source>
        <dbReference type="ARBA" id="ARBA00023242"/>
    </source>
</evidence>
<protein>
    <recommendedName>
        <fullName evidence="6">Signal peptidase complex subunit 2</fullName>
    </recommendedName>
</protein>
<organism evidence="21 22">
    <name type="scientific">Leucocoprinus leucothites</name>
    <dbReference type="NCBI Taxonomy" id="201217"/>
    <lineage>
        <taxon>Eukaryota</taxon>
        <taxon>Fungi</taxon>
        <taxon>Dikarya</taxon>
        <taxon>Basidiomycota</taxon>
        <taxon>Agaricomycotina</taxon>
        <taxon>Agaricomycetes</taxon>
        <taxon>Agaricomycetidae</taxon>
        <taxon>Agaricales</taxon>
        <taxon>Agaricineae</taxon>
        <taxon>Agaricaceae</taxon>
        <taxon>Leucocoprinus</taxon>
    </lineage>
</organism>
<evidence type="ECO:0000256" key="12">
    <source>
        <dbReference type="ARBA" id="ARBA00022990"/>
    </source>
</evidence>
<evidence type="ECO:0000256" key="2">
    <source>
        <dbReference type="ARBA" id="ARBA00004286"/>
    </source>
</evidence>
<dbReference type="SUPFAM" id="SSF47113">
    <property type="entry name" value="Histone-fold"/>
    <property type="match status" value="1"/>
</dbReference>
<comment type="subcellular location">
    <subcellularLocation>
        <location evidence="2">Chromosome</location>
    </subcellularLocation>
    <subcellularLocation>
        <location evidence="3">Endoplasmic reticulum membrane</location>
        <topology evidence="3">Multi-pass membrane protein</topology>
    </subcellularLocation>
    <subcellularLocation>
        <location evidence="1">Nucleus</location>
    </subcellularLocation>
</comment>
<dbReference type="GO" id="GO:0003677">
    <property type="term" value="F:DNA binding"/>
    <property type="evidence" value="ECO:0007669"/>
    <property type="project" value="UniProtKB-KW"/>
</dbReference>
<evidence type="ECO:0000256" key="17">
    <source>
        <dbReference type="SAM" id="MobiDB-lite"/>
    </source>
</evidence>
<dbReference type="GO" id="GO:0006465">
    <property type="term" value="P:signal peptide processing"/>
    <property type="evidence" value="ECO:0007669"/>
    <property type="project" value="InterPro"/>
</dbReference>
<dbReference type="Proteomes" id="UP000559027">
    <property type="component" value="Unassembled WGS sequence"/>
</dbReference>
<keyword evidence="22" id="KW-1185">Reference proteome</keyword>
<gene>
    <name evidence="21" type="ORF">D9756_006741</name>
</gene>
<evidence type="ECO:0000256" key="8">
    <source>
        <dbReference type="ARBA" id="ARBA00022481"/>
    </source>
</evidence>
<dbReference type="PANTHER" id="PTHR23430">
    <property type="entry name" value="HISTONE H2A"/>
    <property type="match status" value="1"/>
</dbReference>
<dbReference type="PRINTS" id="PR00620">
    <property type="entry name" value="HISTONEH2A"/>
</dbReference>
<feature type="domain" description="Core Histone H2A/H2B/H3" evidence="19">
    <location>
        <begin position="21"/>
        <end position="99"/>
    </location>
</feature>
<dbReference type="Pfam" id="PF06703">
    <property type="entry name" value="SPC25"/>
    <property type="match status" value="2"/>
</dbReference>
<evidence type="ECO:0000256" key="9">
    <source>
        <dbReference type="ARBA" id="ARBA00022692"/>
    </source>
</evidence>